<protein>
    <recommendedName>
        <fullName evidence="1">Uroporphyrinogen decarboxylase (URO-D) domain-containing protein</fullName>
    </recommendedName>
</protein>
<dbReference type="GO" id="GO:0004853">
    <property type="term" value="F:uroporphyrinogen decarboxylase activity"/>
    <property type="evidence" value="ECO:0007669"/>
    <property type="project" value="InterPro"/>
</dbReference>
<dbReference type="EMBL" id="VYWO01000002">
    <property type="protein sequence ID" value="KAA9301299.1"/>
    <property type="molecule type" value="Genomic_DNA"/>
</dbReference>
<comment type="caution">
    <text evidence="2">The sequence shown here is derived from an EMBL/GenBank/DDBJ whole genome shotgun (WGS) entry which is preliminary data.</text>
</comment>
<evidence type="ECO:0000313" key="3">
    <source>
        <dbReference type="Proteomes" id="UP000327148"/>
    </source>
</evidence>
<dbReference type="OrthoDB" id="9780425at2"/>
<accession>A0A5N1GM29</accession>
<dbReference type="Pfam" id="PF01208">
    <property type="entry name" value="URO-D"/>
    <property type="match status" value="1"/>
</dbReference>
<reference evidence="2 3" key="1">
    <citation type="submission" date="2019-09" db="EMBL/GenBank/DDBJ databases">
        <title>Draft genome sequence assemblies of isolates from the urinary tract.</title>
        <authorList>
            <person name="Mores C.R."/>
            <person name="Putonti C."/>
            <person name="Wolfe A.J."/>
        </authorList>
    </citation>
    <scope>NUCLEOTIDE SEQUENCE [LARGE SCALE GENOMIC DNA]</scope>
    <source>
        <strain evidence="2 3">UMB623</strain>
    </source>
</reference>
<dbReference type="InterPro" id="IPR038071">
    <property type="entry name" value="UROD/MetE-like_sf"/>
</dbReference>
<dbReference type="SUPFAM" id="SSF51726">
    <property type="entry name" value="UROD/MetE-like"/>
    <property type="match status" value="1"/>
</dbReference>
<dbReference type="InterPro" id="IPR000257">
    <property type="entry name" value="Uroporphyrinogen_deCOase"/>
</dbReference>
<dbReference type="GO" id="GO:0006779">
    <property type="term" value="P:porphyrin-containing compound biosynthetic process"/>
    <property type="evidence" value="ECO:0007669"/>
    <property type="project" value="InterPro"/>
</dbReference>
<sequence length="360" mass="39853">MIRYQYKKVGVFKMDQMTAVERYKAIQAGQPIDRAPVILYDNLIAAKLVGMTYQESEASAEALAKKMLASYQRFGHDAVSLIYSTKNFTRLLGTEVKLAENAPASVSRYALTQVSDMDQLDFQAVNRETDKGRQKVYEAVQMIQEETEGQVFCRIHMPAPFTAAAGLLAPEQLLRATRKEKAAVHELLDRVTGLLKEIVADFSKLDHIYISLSDPVASGSLISPRIYREFAKEATKDLVADIHAHNLHVALHICGQTQKILEDIAEIGVDAFSLDQVVDLQQAKDSVGGRLLLQGNIAPVDEFWHGSPESISHAVQAAYELMGCDPKEFILAPGCDLPLETPLENVDAYMAAARRFSVVN</sequence>
<name>A0A5N1GM29_9LACT</name>
<gene>
    <name evidence="2" type="ORF">F6I03_05365</name>
</gene>
<dbReference type="CDD" id="cd03465">
    <property type="entry name" value="URO-D_like"/>
    <property type="match status" value="1"/>
</dbReference>
<dbReference type="PANTHER" id="PTHR47099:SF1">
    <property type="entry name" value="METHYLCOBAMIDE:COM METHYLTRANSFERASE MTBA"/>
    <property type="match status" value="1"/>
</dbReference>
<dbReference type="InterPro" id="IPR052024">
    <property type="entry name" value="Methanogen_methyltrans"/>
</dbReference>
<evidence type="ECO:0000313" key="2">
    <source>
        <dbReference type="EMBL" id="KAA9301299.1"/>
    </source>
</evidence>
<feature type="domain" description="Uroporphyrinogen decarboxylase (URO-D)" evidence="1">
    <location>
        <begin position="21"/>
        <end position="355"/>
    </location>
</feature>
<dbReference type="Proteomes" id="UP000327148">
    <property type="component" value="Unassembled WGS sequence"/>
</dbReference>
<evidence type="ECO:0000259" key="1">
    <source>
        <dbReference type="Pfam" id="PF01208"/>
    </source>
</evidence>
<organism evidence="2 3">
    <name type="scientific">Aerococcus sanguinicola</name>
    <dbReference type="NCBI Taxonomy" id="119206"/>
    <lineage>
        <taxon>Bacteria</taxon>
        <taxon>Bacillati</taxon>
        <taxon>Bacillota</taxon>
        <taxon>Bacilli</taxon>
        <taxon>Lactobacillales</taxon>
        <taxon>Aerococcaceae</taxon>
        <taxon>Aerococcus</taxon>
    </lineage>
</organism>
<dbReference type="Gene3D" id="3.20.20.210">
    <property type="match status" value="1"/>
</dbReference>
<proteinExistence type="predicted"/>
<dbReference type="PANTHER" id="PTHR47099">
    <property type="entry name" value="METHYLCOBAMIDE:COM METHYLTRANSFERASE MTBA"/>
    <property type="match status" value="1"/>
</dbReference>
<dbReference type="AlphaFoldDB" id="A0A5N1GM29"/>